<evidence type="ECO:0000256" key="1">
    <source>
        <dbReference type="ARBA" id="ARBA00012513"/>
    </source>
</evidence>
<dbReference type="OMA" id="AMEHEMG"/>
<comment type="catalytic activity">
    <reaction evidence="7">
        <text>L-threonyl-[protein] + ATP = O-phospho-L-threonyl-[protein] + ADP + H(+)</text>
        <dbReference type="Rhea" id="RHEA:46608"/>
        <dbReference type="Rhea" id="RHEA-COMP:11060"/>
        <dbReference type="Rhea" id="RHEA-COMP:11605"/>
        <dbReference type="ChEBI" id="CHEBI:15378"/>
        <dbReference type="ChEBI" id="CHEBI:30013"/>
        <dbReference type="ChEBI" id="CHEBI:30616"/>
        <dbReference type="ChEBI" id="CHEBI:61977"/>
        <dbReference type="ChEBI" id="CHEBI:456216"/>
        <dbReference type="EC" id="2.7.11.1"/>
    </reaction>
</comment>
<dbReference type="EMBL" id="CM000764">
    <property type="protein sequence ID" value="OQU83001.1"/>
    <property type="molecule type" value="Genomic_DNA"/>
</dbReference>
<evidence type="ECO:0000313" key="13">
    <source>
        <dbReference type="Proteomes" id="UP000000768"/>
    </source>
</evidence>
<dbReference type="ExpressionAtlas" id="A0A1Z5RGW9">
    <property type="expression patterns" value="baseline and differential"/>
</dbReference>
<keyword evidence="3" id="KW-0808">Transferase</keyword>
<dbReference type="PANTHER" id="PTHR45707:SF76">
    <property type="entry name" value="PROTEIN KINASE DOMAIN-CONTAINING PROTEIN"/>
    <property type="match status" value="1"/>
</dbReference>
<name>A0A1Z5RGW9_SORBI</name>
<dbReference type="Proteomes" id="UP000000768">
    <property type="component" value="Chromosome 5"/>
</dbReference>
<evidence type="ECO:0000256" key="5">
    <source>
        <dbReference type="ARBA" id="ARBA00022777"/>
    </source>
</evidence>
<feature type="domain" description="Protein kinase" evidence="11">
    <location>
        <begin position="1"/>
        <end position="240"/>
    </location>
</feature>
<gene>
    <name evidence="12" type="ORF">SORBI_3005G060700</name>
</gene>
<dbReference type="EMBL" id="CM000764">
    <property type="protein sequence ID" value="OQU83002.1"/>
    <property type="molecule type" value="Genomic_DNA"/>
</dbReference>
<evidence type="ECO:0000256" key="10">
    <source>
        <dbReference type="SAM" id="MobiDB-lite"/>
    </source>
</evidence>
<keyword evidence="2" id="KW-0723">Serine/threonine-protein kinase</keyword>
<evidence type="ECO:0000313" key="12">
    <source>
        <dbReference type="EMBL" id="OQU83002.1"/>
    </source>
</evidence>
<dbReference type="PROSITE" id="PS00107">
    <property type="entry name" value="PROTEIN_KINASE_ATP"/>
    <property type="match status" value="1"/>
</dbReference>
<dbReference type="SUPFAM" id="SSF56112">
    <property type="entry name" value="Protein kinase-like (PK-like)"/>
    <property type="match status" value="2"/>
</dbReference>
<accession>A0A1Z5RGW9</accession>
<keyword evidence="5" id="KW-0418">Kinase</keyword>
<evidence type="ECO:0000256" key="9">
    <source>
        <dbReference type="PROSITE-ProRule" id="PRU10141"/>
    </source>
</evidence>
<dbReference type="InterPro" id="IPR000719">
    <property type="entry name" value="Prot_kinase_dom"/>
</dbReference>
<dbReference type="InterPro" id="IPR011009">
    <property type="entry name" value="Kinase-like_dom_sf"/>
</dbReference>
<dbReference type="Gene3D" id="2.60.40.10">
    <property type="entry name" value="Immunoglobulins"/>
    <property type="match status" value="1"/>
</dbReference>
<dbReference type="Gene3D" id="3.30.200.20">
    <property type="entry name" value="Phosphorylase Kinase, domain 1"/>
    <property type="match status" value="1"/>
</dbReference>
<evidence type="ECO:0000256" key="4">
    <source>
        <dbReference type="ARBA" id="ARBA00022741"/>
    </source>
</evidence>
<dbReference type="InterPro" id="IPR008271">
    <property type="entry name" value="Ser/Thr_kinase_AS"/>
</dbReference>
<dbReference type="SMART" id="SM00220">
    <property type="entry name" value="S_TKc"/>
    <property type="match status" value="1"/>
</dbReference>
<dbReference type="STRING" id="4558.A0A1Z5RGW9"/>
<dbReference type="Pfam" id="PF00069">
    <property type="entry name" value="Pkinase"/>
    <property type="match status" value="2"/>
</dbReference>
<keyword evidence="6 9" id="KW-0067">ATP-binding</keyword>
<dbReference type="GO" id="GO:0005524">
    <property type="term" value="F:ATP binding"/>
    <property type="evidence" value="ECO:0007669"/>
    <property type="project" value="UniProtKB-UniRule"/>
</dbReference>
<feature type="domain" description="Protein kinase" evidence="11">
    <location>
        <begin position="311"/>
        <end position="587"/>
    </location>
</feature>
<dbReference type="Gene3D" id="1.10.510.10">
    <property type="entry name" value="Transferase(Phosphotransferase) domain 1"/>
    <property type="match status" value="2"/>
</dbReference>
<keyword evidence="13" id="KW-1185">Reference proteome</keyword>
<dbReference type="PANTHER" id="PTHR45707">
    <property type="entry name" value="C2 CALCIUM/LIPID-BINDING PLANT PHOSPHORIBOSYLTRANSFERASE FAMILY PROTEIN"/>
    <property type="match status" value="1"/>
</dbReference>
<feature type="region of interest" description="Disordered" evidence="10">
    <location>
        <begin position="591"/>
        <end position="621"/>
    </location>
</feature>
<evidence type="ECO:0000256" key="6">
    <source>
        <dbReference type="ARBA" id="ARBA00022840"/>
    </source>
</evidence>
<dbReference type="PROSITE" id="PS50011">
    <property type="entry name" value="PROTEIN_KINASE_DOM"/>
    <property type="match status" value="2"/>
</dbReference>
<evidence type="ECO:0000256" key="3">
    <source>
        <dbReference type="ARBA" id="ARBA00022679"/>
    </source>
</evidence>
<reference evidence="12 13" key="1">
    <citation type="journal article" date="2009" name="Nature">
        <title>The Sorghum bicolor genome and the diversification of grasses.</title>
        <authorList>
            <person name="Paterson A.H."/>
            <person name="Bowers J.E."/>
            <person name="Bruggmann R."/>
            <person name="Dubchak I."/>
            <person name="Grimwood J."/>
            <person name="Gundlach H."/>
            <person name="Haberer G."/>
            <person name="Hellsten U."/>
            <person name="Mitros T."/>
            <person name="Poliakov A."/>
            <person name="Schmutz J."/>
            <person name="Spannagl M."/>
            <person name="Tang H."/>
            <person name="Wang X."/>
            <person name="Wicker T."/>
            <person name="Bharti A.K."/>
            <person name="Chapman J."/>
            <person name="Feltus F.A."/>
            <person name="Gowik U."/>
            <person name="Grigoriev I.V."/>
            <person name="Lyons E."/>
            <person name="Maher C.A."/>
            <person name="Martis M."/>
            <person name="Narechania A."/>
            <person name="Otillar R.P."/>
            <person name="Penning B.W."/>
            <person name="Salamov A.A."/>
            <person name="Wang Y."/>
            <person name="Zhang L."/>
            <person name="Carpita N.C."/>
            <person name="Freeling M."/>
            <person name="Gingle A.R."/>
            <person name="Hash C.T."/>
            <person name="Keller B."/>
            <person name="Klein P."/>
            <person name="Kresovich S."/>
            <person name="McCann M.C."/>
            <person name="Ming R."/>
            <person name="Peterson D.G."/>
            <person name="Mehboob-ur-Rahman"/>
            <person name="Ware D."/>
            <person name="Westhoff P."/>
            <person name="Mayer K.F."/>
            <person name="Messing J."/>
            <person name="Rokhsar D.S."/>
        </authorList>
    </citation>
    <scope>NUCLEOTIDE SEQUENCE [LARGE SCALE GENOMIC DNA]</scope>
    <source>
        <strain evidence="13">cv. BTx623</strain>
    </source>
</reference>
<dbReference type="PROSITE" id="PS00108">
    <property type="entry name" value="PROTEIN_KINASE_ST"/>
    <property type="match status" value="1"/>
</dbReference>
<dbReference type="Gramene" id="OQU83002">
    <property type="protein sequence ID" value="OQU83002"/>
    <property type="gene ID" value="SORBI_3005G060700"/>
</dbReference>
<evidence type="ECO:0000256" key="2">
    <source>
        <dbReference type="ARBA" id="ARBA00022527"/>
    </source>
</evidence>
<dbReference type="InterPro" id="IPR013783">
    <property type="entry name" value="Ig-like_fold"/>
</dbReference>
<dbReference type="Gramene" id="OQU83001">
    <property type="protein sequence ID" value="OQU83001"/>
    <property type="gene ID" value="SORBI_3005G060700"/>
</dbReference>
<evidence type="ECO:0000256" key="7">
    <source>
        <dbReference type="ARBA" id="ARBA00047899"/>
    </source>
</evidence>
<dbReference type="EC" id="2.7.11.1" evidence="1"/>
<reference evidence="13" key="3">
    <citation type="journal article" date="2018" name="Plant J.">
        <title>The Sorghum bicolor reference genome: improved assembly, gene annotations, a transcriptome atlas, and signatures of genome organization.</title>
        <authorList>
            <person name="McCormick R.F."/>
            <person name="Truong S.K."/>
            <person name="Sreedasyam A."/>
            <person name="Jenkins J."/>
            <person name="Shu S."/>
            <person name="Sims D."/>
            <person name="Kennedy M."/>
            <person name="Amirebrahimi M."/>
            <person name="Weers B.D."/>
            <person name="McKinley B."/>
            <person name="Mattison A."/>
            <person name="Morishige D.T."/>
            <person name="Grimwood J."/>
            <person name="Schmutz J."/>
            <person name="Mullet J.E."/>
        </authorList>
    </citation>
    <scope>NUCLEOTIDE SEQUENCE [LARGE SCALE GENOMIC DNA]</scope>
    <source>
        <strain evidence="13">cv. BTx623</strain>
    </source>
</reference>
<sequence>MKLEHTNIVRLMGYCYETKHVAIPYNGNVVLAEVATRALILEYLQNGSLETLLSTNADEELDWHTRYKIIKGICEGLNYMHEEIRPPVLHLDLKPDNILLDKNMVPKLADFGLSRICEGTQITSCLIGTRGYQPPEHIHRNLVSKKFDIFSLGVIMINIIEARHSDYYTSDDSDNFVDTVQMKWRSKLNGTYHGSLLDIYCKQVKICTEIALKCMEQKRNRRPTILEIIDKLNAMEHEMRMFENNQGRHIEREPRMIMPTSEGPIAGQLVVAHNFLLPAETEARPLRYSYSTTKGSTGLMLTELKRITDDFSENRKLGAGSFGKVYLGEKENGQKVAVKILDFDGLGPDAENFKDEFDNLMKVEHPNIVRLIDYCYETQYEAVPYNGRLIMTEKTTRALCLEYLHNGSLESHLPNEDLFDWHTRYRIIKGTCEGLKYIHNERQALHLNLKPSNILLDEHMVPKLGDLGMAEIFKGYIGTREYQPPEYIERRLISEKFDIFSLGIIILKIVAGKRGYSKYRGMNSEQFADDVQRIWRNRWDNGTLVGSILDTQCRQVKLCTEIALKCVEHKRIRRPNIVEIINKLDRMENKPCPPPPPGCVSANAPQESTHEPEGPEDTSAELQVRCGGPGSSSELLKVYPLQLRFPSTPNGGSPISSKLHLTNDTDGRVAFRLVSKGHPIRDFEGLTCGVVPPKSKLTLAVALRRPVSSGEWFELVSTRAGDGDLLLPQDRPPALDFLYQHSSFINRAKEAGREVHTVKLATIVVYTQTAVCFGPWFRFCRENLHRLFVDCFLPAW</sequence>
<reference evidence="12" key="2">
    <citation type="submission" date="2017-02" db="EMBL/GenBank/DDBJ databases">
        <title>WGS assembly of Sorghum bicolor.</title>
        <authorList>
            <person name="Paterson A."/>
            <person name="Mullet J."/>
            <person name="Bowers J."/>
            <person name="Bruggmann R."/>
            <person name="Dubchak I."/>
            <person name="Grimwood J."/>
            <person name="Gundlach H."/>
            <person name="Haberer G."/>
            <person name="Hellsten U."/>
            <person name="Mitros T."/>
            <person name="Poliakov A."/>
            <person name="Schmutz J."/>
            <person name="Spannagl M."/>
            <person name="Tang H."/>
            <person name="Wang X."/>
            <person name="Wicker T."/>
            <person name="Bharti A."/>
            <person name="Chapman J."/>
            <person name="Feltus F."/>
            <person name="Gowik U."/>
            <person name="Grigoriev I."/>
            <person name="Lyons E."/>
            <person name="Maher C."/>
            <person name="Martis M."/>
            <person name="Narechania A."/>
            <person name="Otillar R."/>
            <person name="Penning B."/>
            <person name="Salamov A."/>
            <person name="Wang Y."/>
            <person name="Zhang L."/>
            <person name="Carpita N."/>
            <person name="Freeling M."/>
            <person name="Gingle A."/>
            <person name="Hash C."/>
            <person name="Keller B."/>
            <person name="Klein P."/>
            <person name="Kresovich S."/>
            <person name="Mccann M."/>
            <person name="Ming R."/>
            <person name="Peterson D."/>
            <person name="Rahman M."/>
            <person name="Ware D."/>
            <person name="Westhoff P."/>
            <person name="Mayer K."/>
            <person name="Messing J."/>
            <person name="Sims D."/>
            <person name="Jenkins J."/>
            <person name="Shu S."/>
            <person name="Rokhsar D."/>
        </authorList>
    </citation>
    <scope>NUCLEOTIDE SEQUENCE</scope>
</reference>
<dbReference type="FunFam" id="1.10.510.10:FF:001023">
    <property type="entry name" value="Os07g0541700 protein"/>
    <property type="match status" value="1"/>
</dbReference>
<feature type="binding site" evidence="9">
    <location>
        <position position="339"/>
    </location>
    <ligand>
        <name>ATP</name>
        <dbReference type="ChEBI" id="CHEBI:30616"/>
    </ligand>
</feature>
<organism evidence="12 13">
    <name type="scientific">Sorghum bicolor</name>
    <name type="common">Sorghum</name>
    <name type="synonym">Sorghum vulgare</name>
    <dbReference type="NCBI Taxonomy" id="4558"/>
    <lineage>
        <taxon>Eukaryota</taxon>
        <taxon>Viridiplantae</taxon>
        <taxon>Streptophyta</taxon>
        <taxon>Embryophyta</taxon>
        <taxon>Tracheophyta</taxon>
        <taxon>Spermatophyta</taxon>
        <taxon>Magnoliopsida</taxon>
        <taxon>Liliopsida</taxon>
        <taxon>Poales</taxon>
        <taxon>Poaceae</taxon>
        <taxon>PACMAD clade</taxon>
        <taxon>Panicoideae</taxon>
        <taxon>Andropogonodae</taxon>
        <taxon>Andropogoneae</taxon>
        <taxon>Sorghinae</taxon>
        <taxon>Sorghum</taxon>
    </lineage>
</organism>
<dbReference type="InParanoid" id="A0A1Z5RGW9"/>
<keyword evidence="4 9" id="KW-0547">Nucleotide-binding</keyword>
<comment type="catalytic activity">
    <reaction evidence="8">
        <text>L-seryl-[protein] + ATP = O-phospho-L-seryl-[protein] + ADP + H(+)</text>
        <dbReference type="Rhea" id="RHEA:17989"/>
        <dbReference type="Rhea" id="RHEA-COMP:9863"/>
        <dbReference type="Rhea" id="RHEA-COMP:11604"/>
        <dbReference type="ChEBI" id="CHEBI:15378"/>
        <dbReference type="ChEBI" id="CHEBI:29999"/>
        <dbReference type="ChEBI" id="CHEBI:30616"/>
        <dbReference type="ChEBI" id="CHEBI:83421"/>
        <dbReference type="ChEBI" id="CHEBI:456216"/>
        <dbReference type="EC" id="2.7.11.1"/>
    </reaction>
</comment>
<dbReference type="GO" id="GO:0004674">
    <property type="term" value="F:protein serine/threonine kinase activity"/>
    <property type="evidence" value="ECO:0007669"/>
    <property type="project" value="UniProtKB-KW"/>
</dbReference>
<evidence type="ECO:0000256" key="8">
    <source>
        <dbReference type="ARBA" id="ARBA00048679"/>
    </source>
</evidence>
<dbReference type="InterPro" id="IPR017441">
    <property type="entry name" value="Protein_kinase_ATP_BS"/>
</dbReference>
<dbReference type="AlphaFoldDB" id="A0A1Z5RGW9"/>
<proteinExistence type="predicted"/>
<evidence type="ECO:0000259" key="11">
    <source>
        <dbReference type="PROSITE" id="PS50011"/>
    </source>
</evidence>
<protein>
    <recommendedName>
        <fullName evidence="1">non-specific serine/threonine protein kinase</fullName>
        <ecNumber evidence="1">2.7.11.1</ecNumber>
    </recommendedName>
</protein>